<dbReference type="PROSITE" id="PS50075">
    <property type="entry name" value="CARRIER"/>
    <property type="match status" value="1"/>
</dbReference>
<dbReference type="EMBL" id="KZ613912">
    <property type="protein sequence ID" value="PMD51288.1"/>
    <property type="molecule type" value="Genomic_DNA"/>
</dbReference>
<dbReference type="InterPro" id="IPR029058">
    <property type="entry name" value="AB_hydrolase_fold"/>
</dbReference>
<dbReference type="AlphaFoldDB" id="A0A2J6SKI7"/>
<evidence type="ECO:0000259" key="1">
    <source>
        <dbReference type="PROSITE" id="PS50075"/>
    </source>
</evidence>
<feature type="domain" description="Carrier" evidence="1">
    <location>
        <begin position="5"/>
        <end position="84"/>
    </location>
</feature>
<dbReference type="Gene3D" id="1.10.1200.10">
    <property type="entry name" value="ACP-like"/>
    <property type="match status" value="1"/>
</dbReference>
<keyword evidence="3" id="KW-1185">Reference proteome</keyword>
<proteinExistence type="predicted"/>
<dbReference type="OrthoDB" id="10253869at2759"/>
<dbReference type="STRING" id="1095630.A0A2J6SKI7"/>
<dbReference type="GeneID" id="36589782"/>
<dbReference type="Pfam" id="PF00975">
    <property type="entry name" value="Thioesterase"/>
    <property type="match status" value="1"/>
</dbReference>
<dbReference type="SUPFAM" id="SSF47336">
    <property type="entry name" value="ACP-like"/>
    <property type="match status" value="1"/>
</dbReference>
<dbReference type="InterPro" id="IPR009081">
    <property type="entry name" value="PP-bd_ACP"/>
</dbReference>
<dbReference type="GO" id="GO:0016787">
    <property type="term" value="F:hydrolase activity"/>
    <property type="evidence" value="ECO:0007669"/>
    <property type="project" value="UniProtKB-KW"/>
</dbReference>
<dbReference type="Pfam" id="PF00550">
    <property type="entry name" value="PP-binding"/>
    <property type="match status" value="1"/>
</dbReference>
<dbReference type="RefSeq" id="XP_024728192.1">
    <property type="nucleotide sequence ID" value="XM_024881705.1"/>
</dbReference>
<evidence type="ECO:0000313" key="2">
    <source>
        <dbReference type="EMBL" id="PMD51288.1"/>
    </source>
</evidence>
<protein>
    <submittedName>
        <fullName evidence="2">Alpha/beta-hydrolase</fullName>
    </submittedName>
</protein>
<dbReference type="InterPro" id="IPR036736">
    <property type="entry name" value="ACP-like_sf"/>
</dbReference>
<dbReference type="SUPFAM" id="SSF53474">
    <property type="entry name" value="alpha/beta-Hydrolases"/>
    <property type="match status" value="1"/>
</dbReference>
<keyword evidence="2" id="KW-0378">Hydrolase</keyword>
<sequence length="365" mass="39611">MAPVTTIKNTEKLLLKTCQKVLGTSKTDFGVETNFIQWGVTSLDIIKLKGNLQQELDCGNEIPLTTILSNPTVRSLSQALAEGAPGSETYTPAVVLQPKGKRAPLWLFHPDNGEVLVFLGLAKLISDRPVFALRARGFSPGETFFSSINEVVNEYHKAIKTQQPYGPYALAGYEYGSILAFEVAKVLTGSGEEVRFLGTFNSSPHNAHQSSQIDWSLCLLNLAVSLGLLSEQHKASVVQYFPALAKGEAVQHIQHASDPTRMAELCLSGDALADWADVAFSLQKMAVGYLPSGEVGNIDVFCGGPPPTAANEEDWVAKHLRRWREFGRDVNFVEIEGDIHGGMLGPDSAATFQKTLSKVLLARGL</sequence>
<dbReference type="Gene3D" id="3.40.50.1820">
    <property type="entry name" value="alpha/beta hydrolase"/>
    <property type="match status" value="1"/>
</dbReference>
<gene>
    <name evidence="2" type="ORF">K444DRAFT_620412</name>
</gene>
<name>A0A2J6SKI7_9HELO</name>
<reference evidence="2 3" key="1">
    <citation type="submission" date="2016-04" db="EMBL/GenBank/DDBJ databases">
        <title>A degradative enzymes factory behind the ericoid mycorrhizal symbiosis.</title>
        <authorList>
            <consortium name="DOE Joint Genome Institute"/>
            <person name="Martino E."/>
            <person name="Morin E."/>
            <person name="Grelet G."/>
            <person name="Kuo A."/>
            <person name="Kohler A."/>
            <person name="Daghino S."/>
            <person name="Barry K."/>
            <person name="Choi C."/>
            <person name="Cichocki N."/>
            <person name="Clum A."/>
            <person name="Copeland A."/>
            <person name="Hainaut M."/>
            <person name="Haridas S."/>
            <person name="Labutti K."/>
            <person name="Lindquist E."/>
            <person name="Lipzen A."/>
            <person name="Khouja H.-R."/>
            <person name="Murat C."/>
            <person name="Ohm R."/>
            <person name="Olson A."/>
            <person name="Spatafora J."/>
            <person name="Veneault-Fourrey C."/>
            <person name="Henrissat B."/>
            <person name="Grigoriev I."/>
            <person name="Martin F."/>
            <person name="Perotto S."/>
        </authorList>
    </citation>
    <scope>NUCLEOTIDE SEQUENCE [LARGE SCALE GENOMIC DNA]</scope>
    <source>
        <strain evidence="2 3">E</strain>
    </source>
</reference>
<organism evidence="2 3">
    <name type="scientific">Hyaloscypha bicolor E</name>
    <dbReference type="NCBI Taxonomy" id="1095630"/>
    <lineage>
        <taxon>Eukaryota</taxon>
        <taxon>Fungi</taxon>
        <taxon>Dikarya</taxon>
        <taxon>Ascomycota</taxon>
        <taxon>Pezizomycotina</taxon>
        <taxon>Leotiomycetes</taxon>
        <taxon>Helotiales</taxon>
        <taxon>Hyaloscyphaceae</taxon>
        <taxon>Hyaloscypha</taxon>
        <taxon>Hyaloscypha bicolor</taxon>
    </lineage>
</organism>
<dbReference type="InParanoid" id="A0A2J6SKI7"/>
<evidence type="ECO:0000313" key="3">
    <source>
        <dbReference type="Proteomes" id="UP000235371"/>
    </source>
</evidence>
<dbReference type="Proteomes" id="UP000235371">
    <property type="component" value="Unassembled WGS sequence"/>
</dbReference>
<dbReference type="InterPro" id="IPR001031">
    <property type="entry name" value="Thioesterase"/>
</dbReference>
<accession>A0A2J6SKI7</accession>